<feature type="binding site" evidence="13">
    <location>
        <position position="154"/>
    </location>
    <ligand>
        <name>FAD</name>
        <dbReference type="ChEBI" id="CHEBI:57692"/>
    </ligand>
</feature>
<evidence type="ECO:0000256" key="13">
    <source>
        <dbReference type="PIRSR" id="PIRSR000168-2"/>
    </source>
</evidence>
<evidence type="ECO:0000256" key="7">
    <source>
        <dbReference type="ARBA" id="ARBA00022832"/>
    </source>
</evidence>
<dbReference type="InterPro" id="IPR012258">
    <property type="entry name" value="Acyl-CoA_oxidase"/>
</dbReference>
<dbReference type="GeneID" id="100648955"/>
<dbReference type="PIRSF" id="PIRSF000168">
    <property type="entry name" value="Acyl-CoA_oxidase"/>
    <property type="match status" value="1"/>
</dbReference>
<evidence type="ECO:0000256" key="3">
    <source>
        <dbReference type="ARBA" id="ARBA00004846"/>
    </source>
</evidence>
<evidence type="ECO:0000256" key="5">
    <source>
        <dbReference type="ARBA" id="ARBA00022630"/>
    </source>
</evidence>
<dbReference type="GO" id="GO:0003997">
    <property type="term" value="F:acyl-CoA oxidase activity"/>
    <property type="evidence" value="ECO:0007669"/>
    <property type="project" value="InterPro"/>
</dbReference>
<dbReference type="PANTHER" id="PTHR10909">
    <property type="entry name" value="ELECTRON TRANSPORT OXIDOREDUCTASE"/>
    <property type="match status" value="1"/>
</dbReference>
<dbReference type="GO" id="GO:0033540">
    <property type="term" value="P:fatty acid beta-oxidation using acyl-CoA oxidase"/>
    <property type="evidence" value="ECO:0007669"/>
    <property type="project" value="TreeGrafter"/>
</dbReference>
<evidence type="ECO:0000313" key="17">
    <source>
        <dbReference type="Proteomes" id="UP000835206"/>
    </source>
</evidence>
<evidence type="ECO:0000256" key="6">
    <source>
        <dbReference type="ARBA" id="ARBA00022827"/>
    </source>
</evidence>
<keyword evidence="17" id="KW-1185">Reference proteome</keyword>
<keyword evidence="8" id="KW-0560">Oxidoreductase</keyword>
<reference evidence="18" key="1">
    <citation type="submission" date="2025-08" db="UniProtKB">
        <authorList>
            <consortium name="RefSeq"/>
        </authorList>
    </citation>
    <scope>IDENTIFICATION</scope>
</reference>
<accession>A0A9B2MSY0</accession>
<feature type="active site" description="Proton acceptor" evidence="12">
    <location>
        <position position="436"/>
    </location>
</feature>
<dbReference type="InterPro" id="IPR029320">
    <property type="entry name" value="Acyl-CoA_ox_N"/>
</dbReference>
<evidence type="ECO:0000259" key="14">
    <source>
        <dbReference type="Pfam" id="PF01756"/>
    </source>
</evidence>
<keyword evidence="7" id="KW-0276">Fatty acid metabolism</keyword>
<feature type="domain" description="Acyl-CoA oxidase C-alpha1" evidence="16">
    <location>
        <begin position="290"/>
        <end position="451"/>
    </location>
</feature>
<keyword evidence="10" id="KW-0576">Peroxisome</keyword>
<organism evidence="17 18">
    <name type="scientific">Bombus terrestris</name>
    <name type="common">Buff-tailed bumblebee</name>
    <name type="synonym">Apis terrestris</name>
    <dbReference type="NCBI Taxonomy" id="30195"/>
    <lineage>
        <taxon>Eukaryota</taxon>
        <taxon>Metazoa</taxon>
        <taxon>Ecdysozoa</taxon>
        <taxon>Arthropoda</taxon>
        <taxon>Hexapoda</taxon>
        <taxon>Insecta</taxon>
        <taxon>Pterygota</taxon>
        <taxon>Neoptera</taxon>
        <taxon>Endopterygota</taxon>
        <taxon>Hymenoptera</taxon>
        <taxon>Apocrita</taxon>
        <taxon>Aculeata</taxon>
        <taxon>Apoidea</taxon>
        <taxon>Anthophila</taxon>
        <taxon>Apidae</taxon>
        <taxon>Bombus</taxon>
        <taxon>Bombus</taxon>
    </lineage>
</organism>
<protein>
    <recommendedName>
        <fullName evidence="11">Acyl-coenzyme A oxidase</fullName>
    </recommendedName>
</protein>
<dbReference type="Gene3D" id="1.10.540.10">
    <property type="entry name" value="Acyl-CoA dehydrogenase/oxidase, N-terminal domain"/>
    <property type="match status" value="1"/>
</dbReference>
<dbReference type="OrthoDB" id="538336at2759"/>
<dbReference type="Pfam" id="PF14749">
    <property type="entry name" value="Acyl-CoA_ox_N"/>
    <property type="match status" value="1"/>
</dbReference>
<dbReference type="Proteomes" id="UP000835206">
    <property type="component" value="Chromosome 15"/>
</dbReference>
<dbReference type="InterPro" id="IPR046373">
    <property type="entry name" value="Acyl-CoA_Oxase/DH_mid-dom_sf"/>
</dbReference>
<dbReference type="GO" id="GO:0055088">
    <property type="term" value="P:lipid homeostasis"/>
    <property type="evidence" value="ECO:0007669"/>
    <property type="project" value="TreeGrafter"/>
</dbReference>
<gene>
    <name evidence="18" type="primary">LOC100648955</name>
</gene>
<keyword evidence="5 11" id="KW-0285">Flavoprotein</keyword>
<dbReference type="RefSeq" id="XP_012172746.3">
    <property type="nucleotide sequence ID" value="XM_012317356.3"/>
</dbReference>
<comment type="similarity">
    <text evidence="4 11">Belongs to the acyl-CoA oxidase family.</text>
</comment>
<dbReference type="FunFam" id="1.20.140.10:FF:000013">
    <property type="entry name" value="Acyl-coenzyme A oxidase"/>
    <property type="match status" value="1"/>
</dbReference>
<evidence type="ECO:0000256" key="12">
    <source>
        <dbReference type="PIRSR" id="PIRSR000168-1"/>
    </source>
</evidence>
<dbReference type="Pfam" id="PF22924">
    <property type="entry name" value="ACOX_C_alpha1"/>
    <property type="match status" value="1"/>
</dbReference>
<evidence type="ECO:0000256" key="1">
    <source>
        <dbReference type="ARBA" id="ARBA00001974"/>
    </source>
</evidence>
<evidence type="ECO:0000256" key="2">
    <source>
        <dbReference type="ARBA" id="ARBA00004275"/>
    </source>
</evidence>
<proteinExistence type="inferred from homology"/>
<evidence type="ECO:0000313" key="18">
    <source>
        <dbReference type="RefSeq" id="XP_012172746.3"/>
    </source>
</evidence>
<feature type="binding site" evidence="13">
    <location>
        <position position="193"/>
    </location>
    <ligand>
        <name>FAD</name>
        <dbReference type="ChEBI" id="CHEBI:57692"/>
    </ligand>
</feature>
<evidence type="ECO:0000256" key="9">
    <source>
        <dbReference type="ARBA" id="ARBA00023098"/>
    </source>
</evidence>
<dbReference type="InterPro" id="IPR002655">
    <property type="entry name" value="Acyl-CoA_oxidase_C"/>
</dbReference>
<evidence type="ECO:0000256" key="8">
    <source>
        <dbReference type="ARBA" id="ARBA00023002"/>
    </source>
</evidence>
<comment type="pathway">
    <text evidence="3">Lipid metabolism; peroxisomal fatty acid beta-oxidation.</text>
</comment>
<evidence type="ECO:0000256" key="11">
    <source>
        <dbReference type="PIRNR" id="PIRNR000168"/>
    </source>
</evidence>
<dbReference type="KEGG" id="bter:100648955"/>
<comment type="cofactor">
    <cofactor evidence="1">
        <name>FAD</name>
        <dbReference type="ChEBI" id="CHEBI:57692"/>
    </cofactor>
</comment>
<dbReference type="PANTHER" id="PTHR10909:SF250">
    <property type="entry name" value="PEROXISOMAL ACYL-COENZYME A OXIDASE 1"/>
    <property type="match status" value="1"/>
</dbReference>
<keyword evidence="9" id="KW-0443">Lipid metabolism</keyword>
<feature type="domain" description="Acyl-CoA oxidase C-terminal" evidence="14">
    <location>
        <begin position="485"/>
        <end position="667"/>
    </location>
</feature>
<dbReference type="Gene3D" id="2.40.110.10">
    <property type="entry name" value="Butyryl-CoA Dehydrogenase, subunit A, domain 2"/>
    <property type="match status" value="1"/>
</dbReference>
<dbReference type="GO" id="GO:0005777">
    <property type="term" value="C:peroxisome"/>
    <property type="evidence" value="ECO:0007669"/>
    <property type="project" value="UniProtKB-SubCell"/>
</dbReference>
<dbReference type="SUPFAM" id="SSF47203">
    <property type="entry name" value="Acyl-CoA dehydrogenase C-terminal domain-like"/>
    <property type="match status" value="2"/>
</dbReference>
<dbReference type="FunFam" id="2.40.110.10:FF:000003">
    <property type="entry name" value="Acyl-coenzyme A oxidase"/>
    <property type="match status" value="1"/>
</dbReference>
<dbReference type="FunFam" id="1.20.140.10:FF:000005">
    <property type="entry name" value="Acyl-coenzyme A oxidase"/>
    <property type="match status" value="1"/>
</dbReference>
<dbReference type="Pfam" id="PF01756">
    <property type="entry name" value="ACOX"/>
    <property type="match status" value="1"/>
</dbReference>
<dbReference type="AlphaFoldDB" id="A0A9B2MSY0"/>
<dbReference type="SUPFAM" id="SSF56645">
    <property type="entry name" value="Acyl-CoA dehydrogenase NM domain-like"/>
    <property type="match status" value="1"/>
</dbReference>
<dbReference type="Gene3D" id="1.20.140.10">
    <property type="entry name" value="Butyryl-CoA Dehydrogenase, subunit A, domain 3"/>
    <property type="match status" value="2"/>
</dbReference>
<dbReference type="InterPro" id="IPR055060">
    <property type="entry name" value="ACOX_C_alpha1"/>
</dbReference>
<evidence type="ECO:0000256" key="4">
    <source>
        <dbReference type="ARBA" id="ARBA00006288"/>
    </source>
</evidence>
<evidence type="ECO:0000259" key="16">
    <source>
        <dbReference type="Pfam" id="PF22924"/>
    </source>
</evidence>
<evidence type="ECO:0000259" key="15">
    <source>
        <dbReference type="Pfam" id="PF14749"/>
    </source>
</evidence>
<evidence type="ECO:0000256" key="10">
    <source>
        <dbReference type="ARBA" id="ARBA00023140"/>
    </source>
</evidence>
<dbReference type="InterPro" id="IPR009100">
    <property type="entry name" value="AcylCoA_DH/oxidase_NM_dom_sf"/>
</dbReference>
<comment type="subcellular location">
    <subcellularLocation>
        <location evidence="2">Peroxisome</location>
    </subcellularLocation>
</comment>
<dbReference type="GO" id="GO:0071949">
    <property type="term" value="F:FAD binding"/>
    <property type="evidence" value="ECO:0007669"/>
    <property type="project" value="InterPro"/>
</dbReference>
<feature type="domain" description="Acyl-coenzyme A oxidase N-terminal" evidence="15">
    <location>
        <begin position="23"/>
        <end position="148"/>
    </location>
</feature>
<dbReference type="InterPro" id="IPR036250">
    <property type="entry name" value="AcylCo_DH-like_C"/>
</dbReference>
<dbReference type="GO" id="GO:0005504">
    <property type="term" value="F:fatty acid binding"/>
    <property type="evidence" value="ECO:0007669"/>
    <property type="project" value="TreeGrafter"/>
</dbReference>
<sequence>MTQQRKTVHKDLQYERNRCTFDPVEVTYFLDGSPEKTKQRRDQEQYISDVLVLKENMSMRYKSYKEVYEDSLRIARAVLSKIKKLQLSKIEEYEFVHGIFSERLGSALFQDGNPLSLHYGMFLPTLMGQANSEQQAYWINRAWTGDVIGTYAQTELGHGTFLRGLETTATYDPETKEFVLNSPTLTSYKWWPGGLGHTANHAIVVAQLYTQGECRGIHPFVVQLRDVETHEPLKNIIIGEIGAKLGMNGVNNGFLGFRNYRIPRKNMLMKNSKVLEDGTYAKSANDKLTYGTMVFVRVMLLQDLLHYLSKAVTIAVRYSVVRRQGQINAEQPEVQILDYVTQQYKIFPHIATCFAIKVTAIWLLDMYKTVQSQLHQADYKKLPELHSLSCCLKAVVSADTAAGIEQLRLSCGGHGYMTASNLPVLYGFATAVCTYEGENTVLLLQTARYLVKSWKQAMGGKPLPESVEYLNEAAKGVKHCRWSNDLECLIDAYNAVAAGSIRLAAEHLDRRIRDGVPTAEAWNQTSIELTQCAEAHARVFIVKTFANDIKQLNSKSEEFRQVMFQLCELYIVYWALRNVGNFLRFSSMQEEHVQTLHSRLEYLLMTIRRNAVGIVDGFDFDDHILCSALGAYDGNVYERLFQEAMKSPLNRESVNISFEKYLKPFLKSNL</sequence>
<dbReference type="InterPro" id="IPR037069">
    <property type="entry name" value="AcylCoA_DH/ox_N_sf"/>
</dbReference>
<keyword evidence="6 11" id="KW-0274">FAD</keyword>
<name>A0A9B2MSY0_BOMTE</name>